<feature type="domain" description="DEAD-box RNA helicase Q" evidence="10">
    <location>
        <begin position="4"/>
        <end position="32"/>
    </location>
</feature>
<proteinExistence type="inferred from homology"/>
<evidence type="ECO:0000256" key="2">
    <source>
        <dbReference type="ARBA" id="ARBA00022801"/>
    </source>
</evidence>
<comment type="similarity">
    <text evidence="5 7">Belongs to the DEAD box helicase family.</text>
</comment>
<protein>
    <submittedName>
        <fullName evidence="11">ATP-dependent RNA helicase DbpA</fullName>
        <ecNumber evidence="11">3.6.4.13</ecNumber>
    </submittedName>
</protein>
<keyword evidence="12" id="KW-1185">Reference proteome</keyword>
<accession>A0ABT0PJ28</accession>
<dbReference type="InterPro" id="IPR027417">
    <property type="entry name" value="P-loop_NTPase"/>
</dbReference>
<evidence type="ECO:0000259" key="8">
    <source>
        <dbReference type="PROSITE" id="PS51192"/>
    </source>
</evidence>
<dbReference type="InterPro" id="IPR050079">
    <property type="entry name" value="DEAD_box_RNA_helicase"/>
</dbReference>
<dbReference type="CDD" id="cd00268">
    <property type="entry name" value="DEADc"/>
    <property type="match status" value="1"/>
</dbReference>
<feature type="domain" description="Helicase ATP-binding" evidence="8">
    <location>
        <begin position="35"/>
        <end position="206"/>
    </location>
</feature>
<keyword evidence="1 7" id="KW-0547">Nucleotide-binding</keyword>
<evidence type="ECO:0000256" key="6">
    <source>
        <dbReference type="PROSITE-ProRule" id="PRU00552"/>
    </source>
</evidence>
<dbReference type="Proteomes" id="UP001203338">
    <property type="component" value="Unassembled WGS sequence"/>
</dbReference>
<dbReference type="Gene3D" id="3.30.70.330">
    <property type="match status" value="1"/>
</dbReference>
<reference evidence="11 12" key="1">
    <citation type="submission" date="2022-05" db="EMBL/GenBank/DDBJ databases">
        <authorList>
            <person name="Park J.-S."/>
        </authorList>
    </citation>
    <scope>NUCLEOTIDE SEQUENCE [LARGE SCALE GENOMIC DNA]</scope>
    <source>
        <strain evidence="11 12">2012CJ34-2</strain>
    </source>
</reference>
<dbReference type="PANTHER" id="PTHR47959:SF1">
    <property type="entry name" value="ATP-DEPENDENT RNA HELICASE DBPA"/>
    <property type="match status" value="1"/>
</dbReference>
<dbReference type="NCBIfam" id="NF008744">
    <property type="entry name" value="PRK11776.1"/>
    <property type="match status" value="1"/>
</dbReference>
<dbReference type="Pfam" id="PF03880">
    <property type="entry name" value="DbpA"/>
    <property type="match status" value="1"/>
</dbReference>
<dbReference type="Gene3D" id="3.40.50.300">
    <property type="entry name" value="P-loop containing nucleotide triphosphate hydrolases"/>
    <property type="match status" value="2"/>
</dbReference>
<evidence type="ECO:0000313" key="11">
    <source>
        <dbReference type="EMBL" id="MCL6271266.1"/>
    </source>
</evidence>
<dbReference type="PROSITE" id="PS51192">
    <property type="entry name" value="HELICASE_ATP_BIND_1"/>
    <property type="match status" value="1"/>
</dbReference>
<dbReference type="InterPro" id="IPR011545">
    <property type="entry name" value="DEAD/DEAH_box_helicase_dom"/>
</dbReference>
<evidence type="ECO:0000313" key="12">
    <source>
        <dbReference type="Proteomes" id="UP001203338"/>
    </source>
</evidence>
<evidence type="ECO:0000256" key="1">
    <source>
        <dbReference type="ARBA" id="ARBA00022741"/>
    </source>
</evidence>
<sequence length="459" mass="51148">MIDTRFSSLPLSGEMLANLDSLGYKSMTPVQAQSLPHVLKGKDLIARAKTGSGKTAAFGIGLLSRLNMRKYRVQTLVLCPTRELADQVGKELRRLARFTHNIKVLTLCGGMPFGPQIASLEHGAHIVVGTPGRIQEHVRKGKLKLNDISTLVLDEADRMLDMGFRDAIADLAEQTPSNRQTLLFSATYPEGIQEISRDFQRSPVKVEVESHHDDTVIEQKFFLTSRSGRREALVSLMHHYQPESSVVFCNTKAECDDVAADLRIHGFHAQAIHGDLDQRDRDRVLVQFANKSSSILVATDVAARGLDIKDLQAVINYEVTRDAEVHVHRIGRTGRAGKKGLALSLYTEKEQYKIEDIEAYQMRPVEYGDLAKLHDRPIEMEPPMVTLNIDGGKKNKVRPGDILGALTGDAGIPGKHVGKIDIFDFTAYVAIERCVANQALKRLQNGKIKGRQFRVRKFR</sequence>
<dbReference type="PROSITE" id="PS51195">
    <property type="entry name" value="Q_MOTIF"/>
    <property type="match status" value="1"/>
</dbReference>
<keyword evidence="4 7" id="KW-0067">ATP-binding</keyword>
<dbReference type="GO" id="GO:0003724">
    <property type="term" value="F:RNA helicase activity"/>
    <property type="evidence" value="ECO:0007669"/>
    <property type="project" value="UniProtKB-EC"/>
</dbReference>
<gene>
    <name evidence="11" type="primary">dbpA</name>
    <name evidence="11" type="ORF">M3P05_15170</name>
</gene>
<dbReference type="InterPro" id="IPR001650">
    <property type="entry name" value="Helicase_C-like"/>
</dbReference>
<dbReference type="SMART" id="SM00490">
    <property type="entry name" value="HELICc"/>
    <property type="match status" value="1"/>
</dbReference>
<dbReference type="CDD" id="cd12501">
    <property type="entry name" value="RRM_EcDbpA_like"/>
    <property type="match status" value="1"/>
</dbReference>
<dbReference type="SMART" id="SM00487">
    <property type="entry name" value="DEXDc"/>
    <property type="match status" value="1"/>
</dbReference>
<dbReference type="InterPro" id="IPR000629">
    <property type="entry name" value="RNA-helicase_DEAD-box_CS"/>
</dbReference>
<evidence type="ECO:0000256" key="3">
    <source>
        <dbReference type="ARBA" id="ARBA00022806"/>
    </source>
</evidence>
<dbReference type="PANTHER" id="PTHR47959">
    <property type="entry name" value="ATP-DEPENDENT RNA HELICASE RHLE-RELATED"/>
    <property type="match status" value="1"/>
</dbReference>
<dbReference type="CDD" id="cd18787">
    <property type="entry name" value="SF2_C_DEAD"/>
    <property type="match status" value="1"/>
</dbReference>
<dbReference type="InterPro" id="IPR044742">
    <property type="entry name" value="DEAD/DEAH_RhlB"/>
</dbReference>
<keyword evidence="2 7" id="KW-0378">Hydrolase</keyword>
<evidence type="ECO:0000256" key="5">
    <source>
        <dbReference type="ARBA" id="ARBA00038437"/>
    </source>
</evidence>
<dbReference type="EMBL" id="JAMFLX010000022">
    <property type="protein sequence ID" value="MCL6271266.1"/>
    <property type="molecule type" value="Genomic_DNA"/>
</dbReference>
<evidence type="ECO:0000259" key="10">
    <source>
        <dbReference type="PROSITE" id="PS51195"/>
    </source>
</evidence>
<dbReference type="Pfam" id="PF00271">
    <property type="entry name" value="Helicase_C"/>
    <property type="match status" value="1"/>
</dbReference>
<dbReference type="EC" id="3.6.4.13" evidence="11"/>
<dbReference type="InterPro" id="IPR014014">
    <property type="entry name" value="RNA_helicase_DEAD_Q_motif"/>
</dbReference>
<feature type="domain" description="Helicase C-terminal" evidence="9">
    <location>
        <begin position="232"/>
        <end position="384"/>
    </location>
</feature>
<dbReference type="GO" id="GO:0016787">
    <property type="term" value="F:hydrolase activity"/>
    <property type="evidence" value="ECO:0007669"/>
    <property type="project" value="UniProtKB-KW"/>
</dbReference>
<dbReference type="PROSITE" id="PS51194">
    <property type="entry name" value="HELICASE_CTER"/>
    <property type="match status" value="1"/>
</dbReference>
<dbReference type="InterPro" id="IPR012677">
    <property type="entry name" value="Nucleotide-bd_a/b_plait_sf"/>
</dbReference>
<comment type="caution">
    <text evidence="11">The sequence shown here is derived from an EMBL/GenBank/DDBJ whole genome shotgun (WGS) entry which is preliminary data.</text>
</comment>
<evidence type="ECO:0000256" key="7">
    <source>
        <dbReference type="RuleBase" id="RU000492"/>
    </source>
</evidence>
<evidence type="ECO:0000256" key="4">
    <source>
        <dbReference type="ARBA" id="ARBA00022840"/>
    </source>
</evidence>
<evidence type="ECO:0000259" key="9">
    <source>
        <dbReference type="PROSITE" id="PS51194"/>
    </source>
</evidence>
<feature type="short sequence motif" description="Q motif" evidence="6">
    <location>
        <begin position="4"/>
        <end position="32"/>
    </location>
</feature>
<dbReference type="RefSeq" id="WP_249700753.1">
    <property type="nucleotide sequence ID" value="NZ_JAMFLX010000022.1"/>
</dbReference>
<dbReference type="Pfam" id="PF00270">
    <property type="entry name" value="DEAD"/>
    <property type="match status" value="1"/>
</dbReference>
<keyword evidence="3 7" id="KW-0347">Helicase</keyword>
<name>A0ABT0PJ28_9GAMM</name>
<dbReference type="InterPro" id="IPR014001">
    <property type="entry name" value="Helicase_ATP-bd"/>
</dbReference>
<dbReference type="InterPro" id="IPR005580">
    <property type="entry name" value="DbpA/CsdA_RNA-bd_dom"/>
</dbReference>
<dbReference type="SUPFAM" id="SSF52540">
    <property type="entry name" value="P-loop containing nucleoside triphosphate hydrolases"/>
    <property type="match status" value="1"/>
</dbReference>
<organism evidence="11 12">
    <name type="scientific">Parendozoicomonas callyspongiae</name>
    <dbReference type="NCBI Taxonomy" id="2942213"/>
    <lineage>
        <taxon>Bacteria</taxon>
        <taxon>Pseudomonadati</taxon>
        <taxon>Pseudomonadota</taxon>
        <taxon>Gammaproteobacteria</taxon>
        <taxon>Oceanospirillales</taxon>
        <taxon>Endozoicomonadaceae</taxon>
        <taxon>Parendozoicomonas</taxon>
    </lineage>
</organism>
<dbReference type="PROSITE" id="PS00039">
    <property type="entry name" value="DEAD_ATP_HELICASE"/>
    <property type="match status" value="1"/>
</dbReference>